<dbReference type="EMBL" id="KN821286">
    <property type="protein sequence ID" value="KIJ05056.1"/>
    <property type="molecule type" value="Genomic_DNA"/>
</dbReference>
<sequence>MYWREIRSKAQMGIGDAVRMLTGGYYGMLQADGASCRNVQPRVGRRILASRSHPIWPLNSILKTLARQYDGAENIPGIRWWMGQSRPPEAPYDVRPVRQKKYFKTLSSCQAWIERFRWRERDVWILAYNSRKYTYSRAEHSEALTDLMRKKADQTNMRAIIGSQIIRKREARSEREKAARDNSPPEKAGDRSDATHLLRRAYVKLSAGRTEYSEADGMDETKLSKAEGAHKRMFGFLENVPCDQRFAGDSV</sequence>
<keyword evidence="3" id="KW-1185">Reference proteome</keyword>
<reference evidence="3" key="2">
    <citation type="submission" date="2015-01" db="EMBL/GenBank/DDBJ databases">
        <title>Evolutionary Origins and Diversification of the Mycorrhizal Mutualists.</title>
        <authorList>
            <consortium name="DOE Joint Genome Institute"/>
            <consortium name="Mycorrhizal Genomics Consortium"/>
            <person name="Kohler A."/>
            <person name="Kuo A."/>
            <person name="Nagy L.G."/>
            <person name="Floudas D."/>
            <person name="Copeland A."/>
            <person name="Barry K.W."/>
            <person name="Cichocki N."/>
            <person name="Veneault-Fourrey C."/>
            <person name="LaButti K."/>
            <person name="Lindquist E.A."/>
            <person name="Lipzen A."/>
            <person name="Lundell T."/>
            <person name="Morin E."/>
            <person name="Murat C."/>
            <person name="Riley R."/>
            <person name="Ohm R."/>
            <person name="Sun H."/>
            <person name="Tunlid A."/>
            <person name="Henrissat B."/>
            <person name="Grigoriev I.V."/>
            <person name="Hibbett D.S."/>
            <person name="Martin F."/>
        </authorList>
    </citation>
    <scope>NUCLEOTIDE SEQUENCE [LARGE SCALE GENOMIC DNA]</scope>
    <source>
        <strain evidence="3">ATCC 200175</strain>
    </source>
</reference>
<evidence type="ECO:0000256" key="1">
    <source>
        <dbReference type="SAM" id="MobiDB-lite"/>
    </source>
</evidence>
<proteinExistence type="predicted"/>
<dbReference type="AlphaFoldDB" id="A0A0C9TCS9"/>
<organism evidence="2 3">
    <name type="scientific">Paxillus involutus ATCC 200175</name>
    <dbReference type="NCBI Taxonomy" id="664439"/>
    <lineage>
        <taxon>Eukaryota</taxon>
        <taxon>Fungi</taxon>
        <taxon>Dikarya</taxon>
        <taxon>Basidiomycota</taxon>
        <taxon>Agaricomycotina</taxon>
        <taxon>Agaricomycetes</taxon>
        <taxon>Agaricomycetidae</taxon>
        <taxon>Boletales</taxon>
        <taxon>Paxilineae</taxon>
        <taxon>Paxillaceae</taxon>
        <taxon>Paxillus</taxon>
    </lineage>
</organism>
<dbReference type="Proteomes" id="UP000053647">
    <property type="component" value="Unassembled WGS sequence"/>
</dbReference>
<name>A0A0C9TCS9_PAXIN</name>
<evidence type="ECO:0000313" key="2">
    <source>
        <dbReference type="EMBL" id="KIJ05056.1"/>
    </source>
</evidence>
<dbReference type="HOGENOM" id="CLU_1107424_0_0_1"/>
<accession>A0A0C9TCS9</accession>
<evidence type="ECO:0000313" key="3">
    <source>
        <dbReference type="Proteomes" id="UP000053647"/>
    </source>
</evidence>
<reference evidence="2 3" key="1">
    <citation type="submission" date="2014-06" db="EMBL/GenBank/DDBJ databases">
        <authorList>
            <consortium name="DOE Joint Genome Institute"/>
            <person name="Kuo A."/>
            <person name="Kohler A."/>
            <person name="Nagy L.G."/>
            <person name="Floudas D."/>
            <person name="Copeland A."/>
            <person name="Barry K.W."/>
            <person name="Cichocki N."/>
            <person name="Veneault-Fourrey C."/>
            <person name="LaButti K."/>
            <person name="Lindquist E.A."/>
            <person name="Lipzen A."/>
            <person name="Lundell T."/>
            <person name="Morin E."/>
            <person name="Murat C."/>
            <person name="Sun H."/>
            <person name="Tunlid A."/>
            <person name="Henrissat B."/>
            <person name="Grigoriev I.V."/>
            <person name="Hibbett D.S."/>
            <person name="Martin F."/>
            <person name="Nordberg H.P."/>
            <person name="Cantor M.N."/>
            <person name="Hua S.X."/>
        </authorList>
    </citation>
    <scope>NUCLEOTIDE SEQUENCE [LARGE SCALE GENOMIC DNA]</scope>
    <source>
        <strain evidence="2 3">ATCC 200175</strain>
    </source>
</reference>
<feature type="region of interest" description="Disordered" evidence="1">
    <location>
        <begin position="170"/>
        <end position="193"/>
    </location>
</feature>
<gene>
    <name evidence="2" type="ORF">PAXINDRAFT_159172</name>
</gene>
<protein>
    <submittedName>
        <fullName evidence="2">Uncharacterized protein</fullName>
    </submittedName>
</protein>